<feature type="compositionally biased region" description="Polar residues" evidence="1">
    <location>
        <begin position="1"/>
        <end position="16"/>
    </location>
</feature>
<sequence>MVYNHNLQNSSEINTDQVKEPSSGMESLKSDKKFNNNTDNGSNDNNETNSNKSNQTITSFRRRPSSLRFTSQYQEQSFERNTVNSSTIGGSNNRHTVAGARRRNYPVEMDSIELSCSAPPSGGRGFQPHKNITSRLANTMACTPVPHGSSQHLLVNFEVSSLSSFFKWILTSVHL</sequence>
<feature type="compositionally biased region" description="Low complexity" evidence="1">
    <location>
        <begin position="35"/>
        <end position="54"/>
    </location>
</feature>
<reference evidence="2 3" key="1">
    <citation type="submission" date="2018-11" db="EMBL/GenBank/DDBJ databases">
        <authorList>
            <consortium name="Pathogen Informatics"/>
        </authorList>
    </citation>
    <scope>NUCLEOTIDE SEQUENCE [LARGE SCALE GENOMIC DNA]</scope>
    <source>
        <strain evidence="2 3">Zambia</strain>
    </source>
</reference>
<evidence type="ECO:0000313" key="2">
    <source>
        <dbReference type="EMBL" id="VDO99285.1"/>
    </source>
</evidence>
<accession>A0A183M850</accession>
<protein>
    <submittedName>
        <fullName evidence="2">Uncharacterized protein</fullName>
    </submittedName>
</protein>
<proteinExistence type="predicted"/>
<feature type="compositionally biased region" description="Polar residues" evidence="1">
    <location>
        <begin position="67"/>
        <end position="95"/>
    </location>
</feature>
<gene>
    <name evidence="2" type="ORF">SMRZ_LOCUS12225</name>
</gene>
<dbReference type="EMBL" id="UZAI01007504">
    <property type="protein sequence ID" value="VDO99285.1"/>
    <property type="molecule type" value="Genomic_DNA"/>
</dbReference>
<evidence type="ECO:0000256" key="1">
    <source>
        <dbReference type="SAM" id="MobiDB-lite"/>
    </source>
</evidence>
<dbReference type="AlphaFoldDB" id="A0A183M850"/>
<name>A0A183M850_9TREM</name>
<organism evidence="2 3">
    <name type="scientific">Schistosoma margrebowiei</name>
    <dbReference type="NCBI Taxonomy" id="48269"/>
    <lineage>
        <taxon>Eukaryota</taxon>
        <taxon>Metazoa</taxon>
        <taxon>Spiralia</taxon>
        <taxon>Lophotrochozoa</taxon>
        <taxon>Platyhelminthes</taxon>
        <taxon>Trematoda</taxon>
        <taxon>Digenea</taxon>
        <taxon>Strigeidida</taxon>
        <taxon>Schistosomatoidea</taxon>
        <taxon>Schistosomatidae</taxon>
        <taxon>Schistosoma</taxon>
    </lineage>
</organism>
<keyword evidence="3" id="KW-1185">Reference proteome</keyword>
<evidence type="ECO:0000313" key="3">
    <source>
        <dbReference type="Proteomes" id="UP000277204"/>
    </source>
</evidence>
<feature type="region of interest" description="Disordered" evidence="1">
    <location>
        <begin position="1"/>
        <end position="95"/>
    </location>
</feature>
<dbReference type="Proteomes" id="UP000277204">
    <property type="component" value="Unassembled WGS sequence"/>
</dbReference>